<feature type="signal peptide" evidence="1">
    <location>
        <begin position="1"/>
        <end position="19"/>
    </location>
</feature>
<organism evidence="2 3">
    <name type="scientific">Diabrotica virgifera virgifera</name>
    <name type="common">western corn rootworm</name>
    <dbReference type="NCBI Taxonomy" id="50390"/>
    <lineage>
        <taxon>Eukaryota</taxon>
        <taxon>Metazoa</taxon>
        <taxon>Ecdysozoa</taxon>
        <taxon>Arthropoda</taxon>
        <taxon>Hexapoda</taxon>
        <taxon>Insecta</taxon>
        <taxon>Pterygota</taxon>
        <taxon>Neoptera</taxon>
        <taxon>Endopterygota</taxon>
        <taxon>Coleoptera</taxon>
        <taxon>Polyphaga</taxon>
        <taxon>Cucujiformia</taxon>
        <taxon>Chrysomeloidea</taxon>
        <taxon>Chrysomelidae</taxon>
        <taxon>Galerucinae</taxon>
        <taxon>Diabroticina</taxon>
        <taxon>Diabroticites</taxon>
        <taxon>Diabrotica</taxon>
    </lineage>
</organism>
<dbReference type="GeneID" id="126884741"/>
<feature type="chain" id="PRO_5046962694" description="Neuropeptide-like 3" evidence="1">
    <location>
        <begin position="20"/>
        <end position="77"/>
    </location>
</feature>
<evidence type="ECO:0008006" key="4">
    <source>
        <dbReference type="Google" id="ProtNLM"/>
    </source>
</evidence>
<accession>A0ABM5K9L1</accession>
<dbReference type="EnsemblMetazoa" id="XM_050650921.1">
    <property type="protein sequence ID" value="XP_050506878.1"/>
    <property type="gene ID" value="LOC126884741"/>
</dbReference>
<evidence type="ECO:0000313" key="2">
    <source>
        <dbReference type="EnsemblMetazoa" id="XP_050506878.1"/>
    </source>
</evidence>
<proteinExistence type="predicted"/>
<name>A0ABM5K9L1_DIAVI</name>
<dbReference type="RefSeq" id="XP_050506878.1">
    <property type="nucleotide sequence ID" value="XM_050650921.1"/>
</dbReference>
<evidence type="ECO:0000256" key="1">
    <source>
        <dbReference type="SAM" id="SignalP"/>
    </source>
</evidence>
<dbReference type="Proteomes" id="UP001652700">
    <property type="component" value="Unplaced"/>
</dbReference>
<keyword evidence="3" id="KW-1185">Reference proteome</keyword>
<evidence type="ECO:0000313" key="3">
    <source>
        <dbReference type="Proteomes" id="UP001652700"/>
    </source>
</evidence>
<sequence>MFKIFVHFFALLAVAFAAAKPLANPQPNPQPNPQVLAAYSAPAVVSDVVYPGVAYSAPLAYSGTLNPVAYTAPLVYY</sequence>
<protein>
    <recommendedName>
        <fullName evidence="4">Neuropeptide-like 3</fullName>
    </recommendedName>
</protein>
<reference evidence="2" key="1">
    <citation type="submission" date="2025-05" db="UniProtKB">
        <authorList>
            <consortium name="EnsemblMetazoa"/>
        </authorList>
    </citation>
    <scope>IDENTIFICATION</scope>
</reference>
<keyword evidence="1" id="KW-0732">Signal</keyword>